<evidence type="ECO:0000313" key="3">
    <source>
        <dbReference type="Proteomes" id="UP000197361"/>
    </source>
</evidence>
<feature type="region of interest" description="Disordered" evidence="1">
    <location>
        <begin position="38"/>
        <end position="92"/>
    </location>
</feature>
<feature type="compositionally biased region" description="Basic and acidic residues" evidence="1">
    <location>
        <begin position="83"/>
        <end position="92"/>
    </location>
</feature>
<proteinExistence type="predicted"/>
<dbReference type="AlphaFoldDB" id="A0A246K1X5"/>
<protein>
    <submittedName>
        <fullName evidence="2">Uncharacterized protein</fullName>
    </submittedName>
</protein>
<feature type="compositionally biased region" description="Basic and acidic residues" evidence="1">
    <location>
        <begin position="38"/>
        <end position="48"/>
    </location>
</feature>
<name>A0A246K1X5_9SPHN</name>
<sequence>MARRRVADETKAGQRPPLVIGTVAEPFEVGGVVGEVGSRRKAAEDDRAALAPRGRRRGVGRADIGEPLRMRRAQGSASMQRGFSDHDRRFSL</sequence>
<dbReference type="Proteomes" id="UP000197361">
    <property type="component" value="Unassembled WGS sequence"/>
</dbReference>
<comment type="caution">
    <text evidence="2">The sequence shown here is derived from an EMBL/GenBank/DDBJ whole genome shotgun (WGS) entry which is preliminary data.</text>
</comment>
<evidence type="ECO:0000313" key="2">
    <source>
        <dbReference type="EMBL" id="OWQ98967.1"/>
    </source>
</evidence>
<organism evidence="2 3">
    <name type="scientific">Sphingopyxis bauzanensis</name>
    <dbReference type="NCBI Taxonomy" id="651663"/>
    <lineage>
        <taxon>Bacteria</taxon>
        <taxon>Pseudomonadati</taxon>
        <taxon>Pseudomonadota</taxon>
        <taxon>Alphaproteobacteria</taxon>
        <taxon>Sphingomonadales</taxon>
        <taxon>Sphingomonadaceae</taxon>
        <taxon>Sphingopyxis</taxon>
    </lineage>
</organism>
<dbReference type="EMBL" id="NISK01000001">
    <property type="protein sequence ID" value="OWQ98967.1"/>
    <property type="molecule type" value="Genomic_DNA"/>
</dbReference>
<accession>A0A246K1X5</accession>
<reference evidence="2 3" key="1">
    <citation type="journal article" date="2010" name="Int. J. Syst. Evol. Microbiol.">
        <title>Sphingopyxis bauzanensis sp. nov., a psychrophilic bacterium isolated from soil.</title>
        <authorList>
            <person name="Zhang D.C."/>
            <person name="Liu H.C."/>
            <person name="Xin Y.H."/>
            <person name="Zhou Y.G."/>
            <person name="Schinner F."/>
            <person name="Margesin R."/>
        </authorList>
    </citation>
    <scope>NUCLEOTIDE SEQUENCE [LARGE SCALE GENOMIC DNA]</scope>
    <source>
        <strain evidence="2 3">DSM 22271</strain>
    </source>
</reference>
<evidence type="ECO:0000256" key="1">
    <source>
        <dbReference type="SAM" id="MobiDB-lite"/>
    </source>
</evidence>
<keyword evidence="3" id="KW-1185">Reference proteome</keyword>
<gene>
    <name evidence="2" type="ORF">CDQ92_01970</name>
</gene>